<organism evidence="2">
    <name type="scientific">uncultured Caudovirales phage</name>
    <dbReference type="NCBI Taxonomy" id="2100421"/>
    <lineage>
        <taxon>Viruses</taxon>
        <taxon>Duplodnaviria</taxon>
        <taxon>Heunggongvirae</taxon>
        <taxon>Uroviricota</taxon>
        <taxon>Caudoviricetes</taxon>
        <taxon>Peduoviridae</taxon>
        <taxon>Maltschvirus</taxon>
        <taxon>Maltschvirus maltsch</taxon>
    </lineage>
</organism>
<evidence type="ECO:0000313" key="2">
    <source>
        <dbReference type="EMBL" id="CAB5226248.1"/>
    </source>
</evidence>
<keyword evidence="1" id="KW-0812">Transmembrane</keyword>
<feature type="transmembrane region" description="Helical" evidence="1">
    <location>
        <begin position="33"/>
        <end position="52"/>
    </location>
</feature>
<evidence type="ECO:0000256" key="1">
    <source>
        <dbReference type="SAM" id="Phobius"/>
    </source>
</evidence>
<gene>
    <name evidence="2" type="ORF">UFOVP760_27</name>
</gene>
<dbReference type="EMBL" id="LR798360">
    <property type="protein sequence ID" value="CAB5226248.1"/>
    <property type="molecule type" value="Genomic_DNA"/>
</dbReference>
<name>A0A6J7X5W1_9CAUD</name>
<keyword evidence="1" id="KW-1133">Transmembrane helix</keyword>
<reference evidence="2" key="1">
    <citation type="submission" date="2020-05" db="EMBL/GenBank/DDBJ databases">
        <authorList>
            <person name="Chiriac C."/>
            <person name="Salcher M."/>
            <person name="Ghai R."/>
            <person name="Kavagutti S V."/>
        </authorList>
    </citation>
    <scope>NUCLEOTIDE SEQUENCE</scope>
</reference>
<protein>
    <submittedName>
        <fullName evidence="2">Uncharacterized protein</fullName>
    </submittedName>
</protein>
<keyword evidence="1" id="KW-0472">Membrane</keyword>
<accession>A0A6J7X5W1</accession>
<sequence>MDNMNIFYERVHESIIPRYWMKAAYYDIRDRRITYVMFPFNYFVEFAWFLNIKWCRFKNKQSWIDKIVEEACKAKGNRYNW</sequence>
<proteinExistence type="predicted"/>